<accession>A0A4V4HC59</accession>
<reference evidence="2 3" key="1">
    <citation type="journal article" date="2019" name="Nat. Ecol. Evol.">
        <title>Megaphylogeny resolves global patterns of mushroom evolution.</title>
        <authorList>
            <person name="Varga T."/>
            <person name="Krizsan K."/>
            <person name="Foldi C."/>
            <person name="Dima B."/>
            <person name="Sanchez-Garcia M."/>
            <person name="Sanchez-Ramirez S."/>
            <person name="Szollosi G.J."/>
            <person name="Szarkandi J.G."/>
            <person name="Papp V."/>
            <person name="Albert L."/>
            <person name="Andreopoulos W."/>
            <person name="Angelini C."/>
            <person name="Antonin V."/>
            <person name="Barry K.W."/>
            <person name="Bougher N.L."/>
            <person name="Buchanan P."/>
            <person name="Buyck B."/>
            <person name="Bense V."/>
            <person name="Catcheside P."/>
            <person name="Chovatia M."/>
            <person name="Cooper J."/>
            <person name="Damon W."/>
            <person name="Desjardin D."/>
            <person name="Finy P."/>
            <person name="Geml J."/>
            <person name="Haridas S."/>
            <person name="Hughes K."/>
            <person name="Justo A."/>
            <person name="Karasinski D."/>
            <person name="Kautmanova I."/>
            <person name="Kiss B."/>
            <person name="Kocsube S."/>
            <person name="Kotiranta H."/>
            <person name="LaButti K.M."/>
            <person name="Lechner B.E."/>
            <person name="Liimatainen K."/>
            <person name="Lipzen A."/>
            <person name="Lukacs Z."/>
            <person name="Mihaltcheva S."/>
            <person name="Morgado L.N."/>
            <person name="Niskanen T."/>
            <person name="Noordeloos M.E."/>
            <person name="Ohm R.A."/>
            <person name="Ortiz-Santana B."/>
            <person name="Ovrebo C."/>
            <person name="Racz N."/>
            <person name="Riley R."/>
            <person name="Savchenko A."/>
            <person name="Shiryaev A."/>
            <person name="Soop K."/>
            <person name="Spirin V."/>
            <person name="Szebenyi C."/>
            <person name="Tomsovsky M."/>
            <person name="Tulloss R.E."/>
            <person name="Uehling J."/>
            <person name="Grigoriev I.V."/>
            <person name="Vagvolgyi C."/>
            <person name="Papp T."/>
            <person name="Martin F.M."/>
            <person name="Miettinen O."/>
            <person name="Hibbett D.S."/>
            <person name="Nagy L.G."/>
        </authorList>
    </citation>
    <scope>NUCLEOTIDE SEQUENCE [LARGE SCALE GENOMIC DNA]</scope>
    <source>
        <strain evidence="2 3">CBS 962.96</strain>
    </source>
</reference>
<dbReference type="AlphaFoldDB" id="A0A4V4HC59"/>
<protein>
    <submittedName>
        <fullName evidence="2">Uncharacterized protein</fullName>
    </submittedName>
</protein>
<feature type="transmembrane region" description="Helical" evidence="1">
    <location>
        <begin position="96"/>
        <end position="123"/>
    </location>
</feature>
<evidence type="ECO:0000313" key="2">
    <source>
        <dbReference type="EMBL" id="THU81935.1"/>
    </source>
</evidence>
<keyword evidence="1" id="KW-1133">Transmembrane helix</keyword>
<dbReference type="EMBL" id="ML179769">
    <property type="protein sequence ID" value="THU81935.1"/>
    <property type="molecule type" value="Genomic_DNA"/>
</dbReference>
<evidence type="ECO:0000313" key="3">
    <source>
        <dbReference type="Proteomes" id="UP000297245"/>
    </source>
</evidence>
<sequence>MKRFLLVLHPTHKQSQLAWSNEHLFCSFDSFRIFGYELSGITSGNKVVWERSRLRRWCSGLFIQYAMLELVSSNSYRLPESFNWEKACPLTLNTEALVGGFTLAIINATGWVLVYTSFSALFLR</sequence>
<gene>
    <name evidence="2" type="ORF">K435DRAFT_465548</name>
</gene>
<proteinExistence type="predicted"/>
<organism evidence="2 3">
    <name type="scientific">Dendrothele bispora (strain CBS 962.96)</name>
    <dbReference type="NCBI Taxonomy" id="1314807"/>
    <lineage>
        <taxon>Eukaryota</taxon>
        <taxon>Fungi</taxon>
        <taxon>Dikarya</taxon>
        <taxon>Basidiomycota</taxon>
        <taxon>Agaricomycotina</taxon>
        <taxon>Agaricomycetes</taxon>
        <taxon>Agaricomycetidae</taxon>
        <taxon>Agaricales</taxon>
        <taxon>Agaricales incertae sedis</taxon>
        <taxon>Dendrothele</taxon>
    </lineage>
</organism>
<dbReference type="Proteomes" id="UP000297245">
    <property type="component" value="Unassembled WGS sequence"/>
</dbReference>
<name>A0A4V4HC59_DENBC</name>
<evidence type="ECO:0000256" key="1">
    <source>
        <dbReference type="SAM" id="Phobius"/>
    </source>
</evidence>
<keyword evidence="3" id="KW-1185">Reference proteome</keyword>
<keyword evidence="1" id="KW-0812">Transmembrane</keyword>
<keyword evidence="1" id="KW-0472">Membrane</keyword>